<protein>
    <submittedName>
        <fullName evidence="8">Acyl-CoA dehydrogenase family protein</fullName>
    </submittedName>
</protein>
<proteinExistence type="inferred from homology"/>
<dbReference type="InterPro" id="IPR036250">
    <property type="entry name" value="AcylCo_DH-like_C"/>
</dbReference>
<dbReference type="InterPro" id="IPR006091">
    <property type="entry name" value="Acyl-CoA_Oxase/DH_mid-dom"/>
</dbReference>
<dbReference type="InterPro" id="IPR009100">
    <property type="entry name" value="AcylCoA_DH/oxidase_NM_dom_sf"/>
</dbReference>
<organism evidence="8 9">
    <name type="scientific">Candidatus Sysuiplasma superficiale</name>
    <dbReference type="NCBI Taxonomy" id="2823368"/>
    <lineage>
        <taxon>Archaea</taxon>
        <taxon>Methanobacteriati</taxon>
        <taxon>Thermoplasmatota</taxon>
        <taxon>Thermoplasmata</taxon>
        <taxon>Candidatus Sysuiplasmatales</taxon>
        <taxon>Candidatus Sysuiplasmataceae</taxon>
        <taxon>Candidatus Sysuiplasma</taxon>
    </lineage>
</organism>
<dbReference type="Gene3D" id="2.40.110.20">
    <property type="match status" value="1"/>
</dbReference>
<comment type="caution">
    <text evidence="8">The sequence shown here is derived from an EMBL/GenBank/DDBJ whole genome shotgun (WGS) entry which is preliminary data.</text>
</comment>
<keyword evidence="4 5" id="KW-0274">FAD</keyword>
<dbReference type="EMBL" id="JAHEAC010000062">
    <property type="protein sequence ID" value="MBX8644442.1"/>
    <property type="molecule type" value="Genomic_DNA"/>
</dbReference>
<reference evidence="8" key="1">
    <citation type="submission" date="2021-05" db="EMBL/GenBank/DDBJ databases">
        <title>Genomic insights into ecological role and evolution of a novel Thermoplasmata order Candidatus Sysuiplasmatales.</title>
        <authorList>
            <person name="Yuan Y."/>
        </authorList>
    </citation>
    <scope>NUCLEOTIDE SEQUENCE</scope>
    <source>
        <strain evidence="8">TUT19-bin139</strain>
    </source>
</reference>
<dbReference type="Pfam" id="PF02770">
    <property type="entry name" value="Acyl-CoA_dh_M"/>
    <property type="match status" value="1"/>
</dbReference>
<feature type="domain" description="Acyl-CoA oxidase/dehydrogenase middle" evidence="7">
    <location>
        <begin position="161"/>
        <end position="260"/>
    </location>
</feature>
<dbReference type="SUPFAM" id="SSF47203">
    <property type="entry name" value="Acyl-CoA dehydrogenase C-terminal domain-like"/>
    <property type="match status" value="1"/>
</dbReference>
<accession>A0A8J8CEC3</accession>
<evidence type="ECO:0000313" key="8">
    <source>
        <dbReference type="EMBL" id="MBX8644442.1"/>
    </source>
</evidence>
<evidence type="ECO:0000256" key="5">
    <source>
        <dbReference type="RuleBase" id="RU362125"/>
    </source>
</evidence>
<dbReference type="Gene3D" id="1.20.140.10">
    <property type="entry name" value="Butyryl-CoA Dehydrogenase, subunit A, domain 3"/>
    <property type="match status" value="1"/>
</dbReference>
<dbReference type="Proteomes" id="UP000750197">
    <property type="component" value="Unassembled WGS sequence"/>
</dbReference>
<evidence type="ECO:0000256" key="3">
    <source>
        <dbReference type="ARBA" id="ARBA00022630"/>
    </source>
</evidence>
<evidence type="ECO:0000256" key="4">
    <source>
        <dbReference type="ARBA" id="ARBA00022827"/>
    </source>
</evidence>
<dbReference type="GO" id="GO:0003995">
    <property type="term" value="F:acyl-CoA dehydrogenase activity"/>
    <property type="evidence" value="ECO:0007669"/>
    <property type="project" value="InterPro"/>
</dbReference>
<dbReference type="PANTHER" id="PTHR42707">
    <property type="entry name" value="ACYL-COA DEHYDROGENASE"/>
    <property type="match status" value="1"/>
</dbReference>
<sequence>MRSNFSNVFLSKGVNYLTGDLPFTAMLRYIGFVPGDDMRRLGMYVSETLIESATYIDHYARPILRTWGLLDERTDEVWLSPDHRRVLGDLQDFGVVRKAIESGSLLSHFASAYIISDSGLFCTLTLTLQTAYALKKYGSPDLKEKYLGRFTDTESPWYGATYYSEIQGGSDLGSNRTVAQRRESGWIISGNDKYFASDAGIADGAVVTARIEGAPEGVKGISIFFVPATDSNGRANYRIRRLKEKLGTVAVPTGEVEFERSEGYLLGDERNGIYHALEILAISRIDDALAAAGMARKALWEAYRYASRRMAFGKRLIEHPLLLRDFAELEADLEGALMLSLLAAKRFDESCEERPPYTDAYHFARMLMHMAKNLASASGAEITRYAMEIIGGKGFLTEFPVEKFHRDEIVTSIWEGTTNIQALDMLELLLRKRTHLSLFSELETIAARLGDREDRTRLYDAIDEARAKVERMLGSANPQFYAKDILNTLALLTASVHMFAAAHAEGNSLLRGIASLFFTRHVNKGEIDPSEFLQCGESLKWMGEG</sequence>
<dbReference type="PANTHER" id="PTHR42707:SF2">
    <property type="entry name" value="ACD11 DEHYDROGENASE"/>
    <property type="match status" value="1"/>
</dbReference>
<keyword evidence="3 5" id="KW-0285">Flavoprotein</keyword>
<evidence type="ECO:0000313" key="9">
    <source>
        <dbReference type="Proteomes" id="UP000750197"/>
    </source>
</evidence>
<dbReference type="PROSITE" id="PS00073">
    <property type="entry name" value="ACYL_COA_DH_2"/>
    <property type="match status" value="1"/>
</dbReference>
<keyword evidence="5" id="KW-0560">Oxidoreductase</keyword>
<comment type="similarity">
    <text evidence="2 5">Belongs to the acyl-CoA dehydrogenase family.</text>
</comment>
<dbReference type="AlphaFoldDB" id="A0A8J8CEC3"/>
<gene>
    <name evidence="8" type="ORF">KIY12_06960</name>
</gene>
<evidence type="ECO:0000259" key="7">
    <source>
        <dbReference type="Pfam" id="PF02770"/>
    </source>
</evidence>
<dbReference type="SUPFAM" id="SSF56645">
    <property type="entry name" value="Acyl-CoA dehydrogenase NM domain-like"/>
    <property type="match status" value="1"/>
</dbReference>
<name>A0A8J8CEC3_9ARCH</name>
<evidence type="ECO:0000256" key="1">
    <source>
        <dbReference type="ARBA" id="ARBA00001974"/>
    </source>
</evidence>
<evidence type="ECO:0000259" key="6">
    <source>
        <dbReference type="Pfam" id="PF00441"/>
    </source>
</evidence>
<dbReference type="InterPro" id="IPR006089">
    <property type="entry name" value="Acyl-CoA_DH_CS"/>
</dbReference>
<dbReference type="Pfam" id="PF00441">
    <property type="entry name" value="Acyl-CoA_dh_1"/>
    <property type="match status" value="1"/>
</dbReference>
<evidence type="ECO:0000256" key="2">
    <source>
        <dbReference type="ARBA" id="ARBA00009347"/>
    </source>
</evidence>
<dbReference type="InterPro" id="IPR052904">
    <property type="entry name" value="Acyl-CoA_dehydrogenase-like"/>
</dbReference>
<feature type="domain" description="Acyl-CoA dehydrogenase/oxidase C-terminal" evidence="6">
    <location>
        <begin position="271"/>
        <end position="426"/>
    </location>
</feature>
<comment type="cofactor">
    <cofactor evidence="1 5">
        <name>FAD</name>
        <dbReference type="ChEBI" id="CHEBI:57692"/>
    </cofactor>
</comment>
<dbReference type="InterPro" id="IPR009075">
    <property type="entry name" value="AcylCo_DH/oxidase_C"/>
</dbReference>